<proteinExistence type="predicted"/>
<dbReference type="Proteomes" id="UP001189429">
    <property type="component" value="Unassembled WGS sequence"/>
</dbReference>
<name>A0ABN9T628_9DINO</name>
<reference evidence="1" key="1">
    <citation type="submission" date="2023-10" db="EMBL/GenBank/DDBJ databases">
        <authorList>
            <person name="Chen Y."/>
            <person name="Shah S."/>
            <person name="Dougan E. K."/>
            <person name="Thang M."/>
            <person name="Chan C."/>
        </authorList>
    </citation>
    <scope>NUCLEOTIDE SEQUENCE [LARGE SCALE GENOMIC DNA]</scope>
</reference>
<protein>
    <submittedName>
        <fullName evidence="1">Uncharacterized protein</fullName>
    </submittedName>
</protein>
<keyword evidence="2" id="KW-1185">Reference proteome</keyword>
<accession>A0ABN9T628</accession>
<organism evidence="1 2">
    <name type="scientific">Prorocentrum cordatum</name>
    <dbReference type="NCBI Taxonomy" id="2364126"/>
    <lineage>
        <taxon>Eukaryota</taxon>
        <taxon>Sar</taxon>
        <taxon>Alveolata</taxon>
        <taxon>Dinophyceae</taxon>
        <taxon>Prorocentrales</taxon>
        <taxon>Prorocentraceae</taxon>
        <taxon>Prorocentrum</taxon>
    </lineage>
</organism>
<sequence>MANFLAGLQSRAHASDKACKRAQAGPKAKAVGLCAGAVGLDALRGPLVAAAAAPAAPSQPPYADSVPFGPPLDALLAAAGPLVGAEQARDLRQLSSDAAHARSCLEPVELLRAARLLAASAAASLSGEAAAAAAVPAGAARGAIADDHGQVLALLHSSVAVARALLSLQAALLRHRAECFPWGFRRPLLDGLLEWASLARAAQAAQWCAVHYGDAAGGCWGSPGAARPKGAPIRPADGGPLELLRAIAELIAGTGPYGAGRCGDAGASEAAADGQLPSVQPDNLGRTGVFDNHEWLRRTSKKKRLMAQVLREILAGAGPVQEDPGDGGVPVLLDLGAGAGGYAAFLNRTGLVRHLDLSEPLPRRGAPEPAAWVLCLEVRLYAVFCCSNLGSLVGHALVLSWAPPEKCGLGWGHLNCRDPPAVEGLLSSIAGLVKDEEGTLRLRAAAELPWLRGGVLMLRRGREPEGTPDELFSIFLCRLCAAAAARCRFTTLCFHSCN</sequence>
<evidence type="ECO:0000313" key="1">
    <source>
        <dbReference type="EMBL" id="CAK0840516.1"/>
    </source>
</evidence>
<evidence type="ECO:0000313" key="2">
    <source>
        <dbReference type="Proteomes" id="UP001189429"/>
    </source>
</evidence>
<dbReference type="EMBL" id="CAUYUJ010014386">
    <property type="protein sequence ID" value="CAK0840516.1"/>
    <property type="molecule type" value="Genomic_DNA"/>
</dbReference>
<gene>
    <name evidence="1" type="ORF">PCOR1329_LOCUS35946</name>
</gene>
<comment type="caution">
    <text evidence="1">The sequence shown here is derived from an EMBL/GenBank/DDBJ whole genome shotgun (WGS) entry which is preliminary data.</text>
</comment>